<keyword evidence="1" id="KW-1133">Transmembrane helix</keyword>
<dbReference type="AlphaFoldDB" id="A0A645BX00"/>
<proteinExistence type="predicted"/>
<protein>
    <submittedName>
        <fullName evidence="2">Uncharacterized protein</fullName>
    </submittedName>
</protein>
<sequence length="63" mass="6323">MLCPVHNDEGVALAVTVGFGLTVTVAVAAAVQPFPSVPVTEYVVVVVGDALLDAPAGKLLLHA</sequence>
<comment type="caution">
    <text evidence="2">The sequence shown here is derived from an EMBL/GenBank/DDBJ whole genome shotgun (WGS) entry which is preliminary data.</text>
</comment>
<evidence type="ECO:0000313" key="2">
    <source>
        <dbReference type="EMBL" id="MPM69775.1"/>
    </source>
</evidence>
<reference evidence="2" key="1">
    <citation type="submission" date="2019-08" db="EMBL/GenBank/DDBJ databases">
        <authorList>
            <person name="Kucharzyk K."/>
            <person name="Murdoch R.W."/>
            <person name="Higgins S."/>
            <person name="Loffler F."/>
        </authorList>
    </citation>
    <scope>NUCLEOTIDE SEQUENCE</scope>
</reference>
<evidence type="ECO:0000256" key="1">
    <source>
        <dbReference type="SAM" id="Phobius"/>
    </source>
</evidence>
<dbReference type="EMBL" id="VSSQ01023073">
    <property type="protein sequence ID" value="MPM69775.1"/>
    <property type="molecule type" value="Genomic_DNA"/>
</dbReference>
<keyword evidence="1" id="KW-0472">Membrane</keyword>
<gene>
    <name evidence="2" type="ORF">SDC9_116723</name>
</gene>
<keyword evidence="1" id="KW-0812">Transmembrane</keyword>
<organism evidence="2">
    <name type="scientific">bioreactor metagenome</name>
    <dbReference type="NCBI Taxonomy" id="1076179"/>
    <lineage>
        <taxon>unclassified sequences</taxon>
        <taxon>metagenomes</taxon>
        <taxon>ecological metagenomes</taxon>
    </lineage>
</organism>
<feature type="transmembrane region" description="Helical" evidence="1">
    <location>
        <begin position="12"/>
        <end position="31"/>
    </location>
</feature>
<accession>A0A645BX00</accession>
<name>A0A645BX00_9ZZZZ</name>